<protein>
    <recommendedName>
        <fullName evidence="4">F-box domain-containing protein</fullName>
    </recommendedName>
</protein>
<feature type="compositionally biased region" description="Acidic residues" evidence="1">
    <location>
        <begin position="764"/>
        <end position="788"/>
    </location>
</feature>
<evidence type="ECO:0008006" key="4">
    <source>
        <dbReference type="Google" id="ProtNLM"/>
    </source>
</evidence>
<dbReference type="Proteomes" id="UP001586593">
    <property type="component" value="Unassembled WGS sequence"/>
</dbReference>
<feature type="compositionally biased region" description="Low complexity" evidence="1">
    <location>
        <begin position="27"/>
        <end position="39"/>
    </location>
</feature>
<feature type="region of interest" description="Disordered" evidence="1">
    <location>
        <begin position="628"/>
        <end position="667"/>
    </location>
</feature>
<dbReference type="Gene3D" id="3.80.10.10">
    <property type="entry name" value="Ribonuclease Inhibitor"/>
    <property type="match status" value="1"/>
</dbReference>
<feature type="compositionally biased region" description="Basic residues" evidence="1">
    <location>
        <begin position="92"/>
        <end position="102"/>
    </location>
</feature>
<evidence type="ECO:0000256" key="1">
    <source>
        <dbReference type="SAM" id="MobiDB-lite"/>
    </source>
</evidence>
<accession>A0ABR3Y5F1</accession>
<reference evidence="2 3" key="1">
    <citation type="journal article" date="2024" name="Commun. Biol.">
        <title>Comparative genomic analysis of thermophilic fungi reveals convergent evolutionary adaptations and gene losses.</title>
        <authorList>
            <person name="Steindorff A.S."/>
            <person name="Aguilar-Pontes M.V."/>
            <person name="Robinson A.J."/>
            <person name="Andreopoulos B."/>
            <person name="LaButti K."/>
            <person name="Kuo A."/>
            <person name="Mondo S."/>
            <person name="Riley R."/>
            <person name="Otillar R."/>
            <person name="Haridas S."/>
            <person name="Lipzen A."/>
            <person name="Grimwood J."/>
            <person name="Schmutz J."/>
            <person name="Clum A."/>
            <person name="Reid I.D."/>
            <person name="Moisan M.C."/>
            <person name="Butler G."/>
            <person name="Nguyen T.T.M."/>
            <person name="Dewar K."/>
            <person name="Conant G."/>
            <person name="Drula E."/>
            <person name="Henrissat B."/>
            <person name="Hansel C."/>
            <person name="Singer S."/>
            <person name="Hutchinson M.I."/>
            <person name="de Vries R.P."/>
            <person name="Natvig D.O."/>
            <person name="Powell A.J."/>
            <person name="Tsang A."/>
            <person name="Grigoriev I.V."/>
        </authorList>
    </citation>
    <scope>NUCLEOTIDE SEQUENCE [LARGE SCALE GENOMIC DNA]</scope>
    <source>
        <strain evidence="2 3">ATCC 24622</strain>
    </source>
</reference>
<feature type="region of interest" description="Disordered" evidence="1">
    <location>
        <begin position="686"/>
        <end position="720"/>
    </location>
</feature>
<name>A0ABR3Y5F1_9PEZI</name>
<dbReference type="InterPro" id="IPR032675">
    <property type="entry name" value="LRR_dom_sf"/>
</dbReference>
<dbReference type="PANTHER" id="PTHR34755">
    <property type="entry name" value="SERINE/ARGININE REPETITIVE MATRIX PROTEIN 3-RELATED"/>
    <property type="match status" value="1"/>
</dbReference>
<evidence type="ECO:0000313" key="3">
    <source>
        <dbReference type="Proteomes" id="UP001586593"/>
    </source>
</evidence>
<dbReference type="InterPro" id="IPR052109">
    <property type="entry name" value="SRRM_Domain-Containing"/>
</dbReference>
<dbReference type="PANTHER" id="PTHR34755:SF4">
    <property type="entry name" value="F-BOX DOMAIN-CONTAINING PROTEIN"/>
    <property type="match status" value="1"/>
</dbReference>
<feature type="compositionally biased region" description="Polar residues" evidence="1">
    <location>
        <begin position="1"/>
        <end position="10"/>
    </location>
</feature>
<feature type="compositionally biased region" description="Polar residues" evidence="1">
    <location>
        <begin position="647"/>
        <end position="656"/>
    </location>
</feature>
<dbReference type="EMBL" id="JAZHXJ010000010">
    <property type="protein sequence ID" value="KAL1883032.1"/>
    <property type="molecule type" value="Genomic_DNA"/>
</dbReference>
<feature type="region of interest" description="Disordered" evidence="1">
    <location>
        <begin position="1"/>
        <end position="135"/>
    </location>
</feature>
<gene>
    <name evidence="2" type="ORF">VTK73DRAFT_107</name>
</gene>
<proteinExistence type="predicted"/>
<keyword evidence="3" id="KW-1185">Reference proteome</keyword>
<comment type="caution">
    <text evidence="2">The sequence shown here is derived from an EMBL/GenBank/DDBJ whole genome shotgun (WGS) entry which is preliminary data.</text>
</comment>
<evidence type="ECO:0000313" key="2">
    <source>
        <dbReference type="EMBL" id="KAL1883032.1"/>
    </source>
</evidence>
<feature type="compositionally biased region" description="Polar residues" evidence="1">
    <location>
        <begin position="63"/>
        <end position="77"/>
    </location>
</feature>
<feature type="compositionally biased region" description="Acidic residues" evidence="1">
    <location>
        <begin position="692"/>
        <end position="709"/>
    </location>
</feature>
<dbReference type="SUPFAM" id="SSF52047">
    <property type="entry name" value="RNI-like"/>
    <property type="match status" value="1"/>
</dbReference>
<feature type="region of interest" description="Disordered" evidence="1">
    <location>
        <begin position="754"/>
        <end position="788"/>
    </location>
</feature>
<organism evidence="2 3">
    <name type="scientific">Phialemonium thermophilum</name>
    <dbReference type="NCBI Taxonomy" id="223376"/>
    <lineage>
        <taxon>Eukaryota</taxon>
        <taxon>Fungi</taxon>
        <taxon>Dikarya</taxon>
        <taxon>Ascomycota</taxon>
        <taxon>Pezizomycotina</taxon>
        <taxon>Sordariomycetes</taxon>
        <taxon>Sordariomycetidae</taxon>
        <taxon>Cephalothecales</taxon>
        <taxon>Cephalothecaceae</taxon>
        <taxon>Phialemonium</taxon>
    </lineage>
</organism>
<feature type="region of interest" description="Disordered" evidence="1">
    <location>
        <begin position="152"/>
        <end position="174"/>
    </location>
</feature>
<sequence length="788" mass="89409">MRTVVCTTGVGSEPVSRRMPHRAAKNGSTTSGATSSTRSVTRDYDGPMTRRSMAHKSLIPNFGNDSNGLGKTVQRSNARNRKRPVSGTASPSKRRQPKRLRHSSGDYHGSSEDEQESDDIAAVQSSSAMDGENEKLRKVTTLVQSPLRSKRTNGINESTKIPGYSPTEHRSEGKGNEFLCPQQARIPPWNELPYFILMQIFDHAVSAELDRHAANWLLSTSRVCRAFAEPALTVLYKHPPLYSLPMAHGLVYLLSQSPDHTLFSYRTKVERLSIDVGTVAMKTHRGNTLDFKILLQNVPRLRELHLWHDKDNPPYRQLDEKLRWCYPRSLFEGLGVRFPPLEDVNGPFEVDENVVRLSSWRWSSRMIGPGLNWNRIRALHETPCFNDLRRVAFVNFQLPSLHAANAETPEMLRKDMEMIADFAGAIRALPNLRHLIIESSTVANEHLLPLLPDSIEHLELINCWDVKSSDFSGYLLSHGHRLRHLTLHHNQSLNLAFLPVLGLACPALESLSMNLTYFKHHEFYSDSDPGYDRLLTSGQVPVWPSSLRSLDLKNLRYWDADAADTFFQSLADSAPTLPLLRRLVIKAMLDIPFRQRSQMRDKWVAQLTAIFLRQFKEPLPIYSLHSKNAREEAAPSRQRFKPKHGNKYQSSSPTARRSNRIATRPFESPLRVSGVSRSLRYMTSNRLSYAEPETDDGLESEVDEEESGVDEGNTKELPSMELGRSLLPRAGDLSLSIQGLCDVVDITFDNQKPVEHPWQMGDFLDSESDDPTDEDWNGDRDDDDDYAW</sequence>